<dbReference type="AlphaFoldDB" id="Q3IGK9"/>
<reference evidence="3 4" key="1">
    <citation type="journal article" date="2005" name="Genome Res.">
        <title>Coping with cold: the genome of the versatile marine Antarctica bacterium Pseudoalteromonas haloplanktis TAC125.</title>
        <authorList>
            <person name="Medigue C."/>
            <person name="Krin E."/>
            <person name="Pascal G."/>
            <person name="Barbe V."/>
            <person name="Bernsel A."/>
            <person name="Bertin P."/>
            <person name="Cheung F."/>
            <person name="Cruveiller S."/>
            <person name="Damico S."/>
            <person name="Duilio A."/>
            <person name="Fang G."/>
            <person name="Feller G."/>
            <person name="Mangenot S."/>
            <person name="Marino G."/>
            <person name="Nilsson J."/>
            <person name="Parilli E."/>
            <person name="Rocha E."/>
            <person name="Rouy Z."/>
            <person name="Sekowska A."/>
            <person name="Tutino M.L."/>
            <person name="Vallenet D."/>
            <person name="von Heijne G."/>
            <person name="Danchin A."/>
        </authorList>
    </citation>
    <scope>NUCLEOTIDE SEQUENCE [LARGE SCALE GENOMIC DNA]</scope>
    <source>
        <strain evidence="4">TAC 125</strain>
    </source>
</reference>
<dbReference type="eggNOG" id="COG3941">
    <property type="taxonomic scope" value="Bacteria"/>
</dbReference>
<dbReference type="HOGENOM" id="CLU_308810_0_0_6"/>
<evidence type="ECO:0000313" key="3">
    <source>
        <dbReference type="EMBL" id="CAI86624.1"/>
    </source>
</evidence>
<evidence type="ECO:0000313" key="4">
    <source>
        <dbReference type="Proteomes" id="UP000006843"/>
    </source>
</evidence>
<keyword evidence="1" id="KW-0175">Coiled coil</keyword>
<proteinExistence type="predicted"/>
<dbReference type="NCBIfam" id="TIGR02675">
    <property type="entry name" value="tape_meas_nterm"/>
    <property type="match status" value="1"/>
</dbReference>
<organism evidence="3 4">
    <name type="scientific">Pseudoalteromonas translucida (strain TAC 125)</name>
    <dbReference type="NCBI Taxonomy" id="326442"/>
    <lineage>
        <taxon>Bacteria</taxon>
        <taxon>Pseudomonadati</taxon>
        <taxon>Pseudomonadota</taxon>
        <taxon>Gammaproteobacteria</taxon>
        <taxon>Alteromonadales</taxon>
        <taxon>Pseudoalteromonadaceae</taxon>
        <taxon>Pseudoalteromonas</taxon>
    </lineage>
</organism>
<feature type="domain" description="Tape measure protein N-terminal" evidence="2">
    <location>
        <begin position="96"/>
        <end position="276"/>
    </location>
</feature>
<feature type="coiled-coil region" evidence="1">
    <location>
        <begin position="534"/>
        <end position="601"/>
    </location>
</feature>
<gene>
    <name evidence="3" type="ordered locus">PSHAa1551</name>
</gene>
<dbReference type="Pfam" id="PF20155">
    <property type="entry name" value="TMP_3"/>
    <property type="match status" value="1"/>
</dbReference>
<dbReference type="BioCyc" id="PHAL326442:PSHA_RS07615-MONOMER"/>
<dbReference type="PATRIC" id="fig|326442.8.peg.1501"/>
<evidence type="ECO:0000256" key="1">
    <source>
        <dbReference type="SAM" id="Coils"/>
    </source>
</evidence>
<dbReference type="InterPro" id="IPR013491">
    <property type="entry name" value="Tape_meas_N"/>
</dbReference>
<sequence length="1003" mass="107786">MSNKLNLALRLSYDGKAVSAGARQNVNDLNRIPNAIQRQVAANQQLSVSQAAVMQQQGAMTRQLGLMNSAYGQIGATLTTLVGIGTATMFVRDTGAAQMLDTRLKGLTGSAENYAKVQEYLFATSDRLNTNYTTLADSYSRVLTLQESGLVTNAQGKAILEGFANVAAKTGASNVQLGQSLFGMTQGMTAGTLRAEELNQVTEPLPGLMQKLDKATGGVAGSFRKMVNDGQVTSAMFKTTLIKALGDYAGAAEATEGKINASFAEMGNEYQRLIRRYEEPVNFAVTSVIDAITDSMAYLRENEGVVDSLMVATGALATVLTSRLVVGLAASAKGYIASIAAKNRTLIADAALAKQNQANAALELQRAAQMKAYAIHTVNAASTTNLYSAAISRKIIATNAHTVAQSASTAATNIYTVAAGRATIASRGLGMAMSLLGGPVGLIMTAGIALAYFLSESEKATEETKKLKVHVYELGGAFDSIANKKALTQLKENRAEIQKTTDEISAQYSKVADLKRRQKNTKGTRFDSLYQGRIDRVELEIQALTKTRAELMKTSAEIANFQNNLDGLKWTNPDAGIPDHIKKLQESLKSDEEKLKAHYEKRKQMVIAARNEDEINESKYDAILKQLKTQYYTDINTIVKRKEADKTRIQNQAEEKRKNDLQRDLENRIAVVKGFAGREALAAYNNELSVEQARQQARVDAKRRAQIGLAANDDAGELKYNANYQIEQLQREDDLLKLLGYNSRVEKETADHKARMAEIQFGAQVKGYRTAAEQEESAHATRMMDIFASQYAPGFKSELVALAGFEEQTSAEKAKNVVGISGAMFKSLGSQSKTAFKAYKAFAIAQAVINTYQGATAAFTSLASIPIIGPVLGGVAAAAAVMSGLQQVRQIKAQQPAGIAHGGLDYVPNESTYVLQRGERVLSPKQNTEISQMARRYNGGGAANDAGSGGVSISITNQITVQGSTNEQNSQAVGQDIARQVVGVVVANIQENGSIIRAVRGAA</sequence>
<dbReference type="STRING" id="326442.PSHAa1551"/>
<keyword evidence="4" id="KW-1185">Reference proteome</keyword>
<accession>Q3IGK9</accession>
<name>Q3IGK9_PSET1</name>
<evidence type="ECO:0000259" key="2">
    <source>
        <dbReference type="Pfam" id="PF20155"/>
    </source>
</evidence>
<dbReference type="eggNOG" id="COG1196">
    <property type="taxonomic scope" value="Bacteria"/>
</dbReference>
<protein>
    <submittedName>
        <fullName evidence="3">Phage-related minor tail protein</fullName>
    </submittedName>
</protein>
<dbReference type="KEGG" id="pha:PSHAa1551"/>
<dbReference type="EMBL" id="CR954246">
    <property type="protein sequence ID" value="CAI86624.1"/>
    <property type="molecule type" value="Genomic_DNA"/>
</dbReference>
<dbReference type="Proteomes" id="UP000006843">
    <property type="component" value="Chromosome I"/>
</dbReference>